<gene>
    <name evidence="2" type="primary">Contig2433.g2626</name>
    <name evidence="2" type="ORF">STYLEM_3056</name>
</gene>
<feature type="compositionally biased region" description="Polar residues" evidence="1">
    <location>
        <begin position="251"/>
        <end position="280"/>
    </location>
</feature>
<reference evidence="2 3" key="1">
    <citation type="submission" date="2014-06" db="EMBL/GenBank/DDBJ databases">
        <authorList>
            <person name="Swart Estienne"/>
        </authorList>
    </citation>
    <scope>NUCLEOTIDE SEQUENCE [LARGE SCALE GENOMIC DNA]</scope>
    <source>
        <strain evidence="2 3">130c</strain>
    </source>
</reference>
<feature type="region of interest" description="Disordered" evidence="1">
    <location>
        <begin position="165"/>
        <end position="192"/>
    </location>
</feature>
<sequence length="622" mass="72787">MKRNFDIKQLMKQTKIYVPRNIDPQLMMAQRDRQSLENVKSYKHRQKMQFLHRPNSQGSIITESQEIKLLNPIQPKTQTNFHKSERIFTNDMHQKTSTIVNMRTQGQSQQSGRQQSVFTKNRQQLISQLKKGYALSQRAPKPNQRKNSIFSDKPQVISQQLIKPQTTIQSNNLDDRPVSPSAASSHRLNSYELREPKFYGKNGNELQSIQQRQFQLNLDDQQPKGVMKVSVEERIKLSAINHRNKLDLKSSPKNAQTSPMSGTNKNKSRQNNKLGSKTFSPDTDIILLQRGASQLSLNSQQSQKEQESIEKFIKENSQFIDKDPRATLEEYLAKYRDINDDSQMKNPKNMRAFLSSYVGNEVTEEKLDYFIQFLAKNDLPPFLSGYTIKDFLLLIIENRIDQVVFDSEMNAFAQNQNKMLSQMTSQTSLVLNSDLRTFYKKKKESESMKSLQDRIDSYRKQINENFYKYNFKSSTEEKEKIQRLKTEMKMDKQIYKNESEIIEEAARKFGILRKNNGNLLVLSPTAKNNQKGLLNKKALLFNSERPQKVIENAVKIETLMMRRIEEKQKAEKDIEELNSENFSNKWNSRKFYWNNNPQMKRSMSHLQLFKNNAIGQNIRKVD</sequence>
<dbReference type="InParanoid" id="A0A077ZZW8"/>
<accession>A0A077ZZW8</accession>
<dbReference type="AlphaFoldDB" id="A0A077ZZW8"/>
<feature type="region of interest" description="Disordered" evidence="1">
    <location>
        <begin position="242"/>
        <end position="280"/>
    </location>
</feature>
<protein>
    <submittedName>
        <fullName evidence="2">Uncharacterized protein</fullName>
    </submittedName>
</protein>
<organism evidence="2 3">
    <name type="scientific">Stylonychia lemnae</name>
    <name type="common">Ciliate</name>
    <dbReference type="NCBI Taxonomy" id="5949"/>
    <lineage>
        <taxon>Eukaryota</taxon>
        <taxon>Sar</taxon>
        <taxon>Alveolata</taxon>
        <taxon>Ciliophora</taxon>
        <taxon>Intramacronucleata</taxon>
        <taxon>Spirotrichea</taxon>
        <taxon>Stichotrichia</taxon>
        <taxon>Sporadotrichida</taxon>
        <taxon>Oxytrichidae</taxon>
        <taxon>Stylonychinae</taxon>
        <taxon>Stylonychia</taxon>
    </lineage>
</organism>
<dbReference type="Proteomes" id="UP000039865">
    <property type="component" value="Unassembled WGS sequence"/>
</dbReference>
<name>A0A077ZZW8_STYLE</name>
<proteinExistence type="predicted"/>
<evidence type="ECO:0000256" key="1">
    <source>
        <dbReference type="SAM" id="MobiDB-lite"/>
    </source>
</evidence>
<evidence type="ECO:0000313" key="2">
    <source>
        <dbReference type="EMBL" id="CDW74063.1"/>
    </source>
</evidence>
<dbReference type="EMBL" id="CCKQ01002961">
    <property type="protein sequence ID" value="CDW74063.1"/>
    <property type="molecule type" value="Genomic_DNA"/>
</dbReference>
<keyword evidence="3" id="KW-1185">Reference proteome</keyword>
<evidence type="ECO:0000313" key="3">
    <source>
        <dbReference type="Proteomes" id="UP000039865"/>
    </source>
</evidence>